<dbReference type="InterPro" id="IPR006612">
    <property type="entry name" value="THAP_Znf"/>
</dbReference>
<protein>
    <recommendedName>
        <fullName evidence="13">THAP-type domain-containing protein</fullName>
    </recommendedName>
</protein>
<dbReference type="Pfam" id="PF05485">
    <property type="entry name" value="THAP"/>
    <property type="match status" value="1"/>
</dbReference>
<feature type="non-terminal residue" evidence="14">
    <location>
        <position position="135"/>
    </location>
</feature>
<dbReference type="SMART" id="SM00692">
    <property type="entry name" value="DM3"/>
    <property type="match status" value="1"/>
</dbReference>
<dbReference type="SUPFAM" id="SSF57716">
    <property type="entry name" value="Glucocorticoid receptor-like (DNA-binding domain)"/>
    <property type="match status" value="1"/>
</dbReference>
<keyword evidence="11" id="KW-0131">Cell cycle</keyword>
<evidence type="ECO:0000256" key="3">
    <source>
        <dbReference type="ARBA" id="ARBA00022723"/>
    </source>
</evidence>
<dbReference type="PANTHER" id="PTHR46600:SF1">
    <property type="entry name" value="THAP DOMAIN-CONTAINING PROTEIN 1"/>
    <property type="match status" value="1"/>
</dbReference>
<dbReference type="STRING" id="407821.A0A087SZ71"/>
<evidence type="ECO:0000256" key="12">
    <source>
        <dbReference type="PROSITE-ProRule" id="PRU00309"/>
    </source>
</evidence>
<keyword evidence="15" id="KW-1185">Reference proteome</keyword>
<dbReference type="InterPro" id="IPR026516">
    <property type="entry name" value="THAP1/10"/>
</dbReference>
<gene>
    <name evidence="14" type="ORF">X975_13869</name>
</gene>
<comment type="subcellular location">
    <subcellularLocation>
        <location evidence="1">Nucleus</location>
        <location evidence="1">Nucleoplasm</location>
    </subcellularLocation>
</comment>
<evidence type="ECO:0000256" key="8">
    <source>
        <dbReference type="ARBA" id="ARBA00023125"/>
    </source>
</evidence>
<accession>A0A087SZ71</accession>
<keyword evidence="3" id="KW-0479">Metal-binding</keyword>
<dbReference type="EMBL" id="KK112636">
    <property type="protein sequence ID" value="KFM58160.1"/>
    <property type="molecule type" value="Genomic_DNA"/>
</dbReference>
<feature type="domain" description="THAP-type" evidence="13">
    <location>
        <begin position="1"/>
        <end position="88"/>
    </location>
</feature>
<evidence type="ECO:0000256" key="2">
    <source>
        <dbReference type="ARBA" id="ARBA00006177"/>
    </source>
</evidence>
<keyword evidence="6" id="KW-0805">Transcription regulation</keyword>
<keyword evidence="8 12" id="KW-0238">DNA-binding</keyword>
<dbReference type="SMART" id="SM00980">
    <property type="entry name" value="THAP"/>
    <property type="match status" value="1"/>
</dbReference>
<proteinExistence type="inferred from homology"/>
<evidence type="ECO:0000259" key="13">
    <source>
        <dbReference type="PROSITE" id="PS50950"/>
    </source>
</evidence>
<keyword evidence="10" id="KW-0539">Nucleus</keyword>
<evidence type="ECO:0000256" key="4">
    <source>
        <dbReference type="ARBA" id="ARBA00022771"/>
    </source>
</evidence>
<dbReference type="GO" id="GO:0008270">
    <property type="term" value="F:zinc ion binding"/>
    <property type="evidence" value="ECO:0007669"/>
    <property type="project" value="UniProtKB-KW"/>
</dbReference>
<dbReference type="Proteomes" id="UP000054359">
    <property type="component" value="Unassembled WGS sequence"/>
</dbReference>
<keyword evidence="7" id="KW-0175">Coiled coil</keyword>
<evidence type="ECO:0000256" key="9">
    <source>
        <dbReference type="ARBA" id="ARBA00023163"/>
    </source>
</evidence>
<dbReference type="PROSITE" id="PS50950">
    <property type="entry name" value="ZF_THAP"/>
    <property type="match status" value="1"/>
</dbReference>
<dbReference type="GO" id="GO:0043565">
    <property type="term" value="F:sequence-specific DNA binding"/>
    <property type="evidence" value="ECO:0007669"/>
    <property type="project" value="InterPro"/>
</dbReference>
<sequence length="135" mass="15511">MRGCAVVSCRNCNVKTSSNVTYHRFPADEEIRKKWLEKCGRNLQFDCSRSRVCSEHFTNDDFERDLQGELLGQPLKKRLKKGVEPHLNIVAIKQEPLDSEETVDEHPGLIRVERVFPVSLQSVICFNSYVFAAQV</sequence>
<evidence type="ECO:0000256" key="5">
    <source>
        <dbReference type="ARBA" id="ARBA00022833"/>
    </source>
</evidence>
<dbReference type="InterPro" id="IPR038441">
    <property type="entry name" value="THAP_Znf_sf"/>
</dbReference>
<dbReference type="AlphaFoldDB" id="A0A087SZ71"/>
<evidence type="ECO:0000256" key="1">
    <source>
        <dbReference type="ARBA" id="ARBA00004642"/>
    </source>
</evidence>
<organism evidence="14 15">
    <name type="scientific">Stegodyphus mimosarum</name>
    <name type="common">African social velvet spider</name>
    <dbReference type="NCBI Taxonomy" id="407821"/>
    <lineage>
        <taxon>Eukaryota</taxon>
        <taxon>Metazoa</taxon>
        <taxon>Ecdysozoa</taxon>
        <taxon>Arthropoda</taxon>
        <taxon>Chelicerata</taxon>
        <taxon>Arachnida</taxon>
        <taxon>Araneae</taxon>
        <taxon>Araneomorphae</taxon>
        <taxon>Entelegynae</taxon>
        <taxon>Eresoidea</taxon>
        <taxon>Eresidae</taxon>
        <taxon>Stegodyphus</taxon>
    </lineage>
</organism>
<comment type="similarity">
    <text evidence="2">Belongs to the THAP1 family.</text>
</comment>
<name>A0A087SZ71_STEMI</name>
<reference evidence="14 15" key="1">
    <citation type="submission" date="2013-11" db="EMBL/GenBank/DDBJ databases">
        <title>Genome sequencing of Stegodyphus mimosarum.</title>
        <authorList>
            <person name="Bechsgaard J."/>
        </authorList>
    </citation>
    <scope>NUCLEOTIDE SEQUENCE [LARGE SCALE GENOMIC DNA]</scope>
</reference>
<evidence type="ECO:0000256" key="7">
    <source>
        <dbReference type="ARBA" id="ARBA00023054"/>
    </source>
</evidence>
<keyword evidence="5" id="KW-0862">Zinc</keyword>
<evidence type="ECO:0000256" key="11">
    <source>
        <dbReference type="ARBA" id="ARBA00023306"/>
    </source>
</evidence>
<evidence type="ECO:0000313" key="15">
    <source>
        <dbReference type="Proteomes" id="UP000054359"/>
    </source>
</evidence>
<dbReference type="PANTHER" id="PTHR46600">
    <property type="entry name" value="THAP DOMAIN-CONTAINING"/>
    <property type="match status" value="1"/>
</dbReference>
<evidence type="ECO:0000256" key="6">
    <source>
        <dbReference type="ARBA" id="ARBA00023015"/>
    </source>
</evidence>
<dbReference type="OrthoDB" id="6433853at2759"/>
<dbReference type="Gene3D" id="6.20.210.20">
    <property type="entry name" value="THAP domain"/>
    <property type="match status" value="1"/>
</dbReference>
<evidence type="ECO:0000256" key="10">
    <source>
        <dbReference type="ARBA" id="ARBA00023242"/>
    </source>
</evidence>
<keyword evidence="9" id="KW-0804">Transcription</keyword>
<dbReference type="GO" id="GO:0005654">
    <property type="term" value="C:nucleoplasm"/>
    <property type="evidence" value="ECO:0007669"/>
    <property type="project" value="UniProtKB-SubCell"/>
</dbReference>
<keyword evidence="4 12" id="KW-0863">Zinc-finger</keyword>
<evidence type="ECO:0000313" key="14">
    <source>
        <dbReference type="EMBL" id="KFM58160.1"/>
    </source>
</evidence>